<keyword evidence="4" id="KW-1185">Reference proteome</keyword>
<feature type="compositionally biased region" description="Acidic residues" evidence="2">
    <location>
        <begin position="112"/>
        <end position="122"/>
    </location>
</feature>
<accession>A0AAV4MAM2</accession>
<feature type="compositionally biased region" description="Acidic residues" evidence="2">
    <location>
        <begin position="132"/>
        <end position="142"/>
    </location>
</feature>
<evidence type="ECO:0000313" key="3">
    <source>
        <dbReference type="EMBL" id="GIX69111.1"/>
    </source>
</evidence>
<dbReference type="Proteomes" id="UP001054945">
    <property type="component" value="Unassembled WGS sequence"/>
</dbReference>
<keyword evidence="1" id="KW-0175">Coiled coil</keyword>
<evidence type="ECO:0000313" key="4">
    <source>
        <dbReference type="Proteomes" id="UP001054945"/>
    </source>
</evidence>
<feature type="coiled-coil region" evidence="1">
    <location>
        <begin position="4"/>
        <end position="31"/>
    </location>
</feature>
<protein>
    <submittedName>
        <fullName evidence="3">Ankyrin-2</fullName>
    </submittedName>
</protein>
<feature type="compositionally biased region" description="Polar residues" evidence="2">
    <location>
        <begin position="178"/>
        <end position="196"/>
    </location>
</feature>
<reference evidence="3 4" key="1">
    <citation type="submission" date="2021-06" db="EMBL/GenBank/DDBJ databases">
        <title>Caerostris extrusa draft genome.</title>
        <authorList>
            <person name="Kono N."/>
            <person name="Arakawa K."/>
        </authorList>
    </citation>
    <scope>NUCLEOTIDE SEQUENCE [LARGE SCALE GENOMIC DNA]</scope>
</reference>
<dbReference type="AlphaFoldDB" id="A0AAV4MAM2"/>
<feature type="compositionally biased region" description="Basic and acidic residues" evidence="2">
    <location>
        <begin position="235"/>
        <end position="251"/>
    </location>
</feature>
<evidence type="ECO:0000256" key="1">
    <source>
        <dbReference type="SAM" id="Coils"/>
    </source>
</evidence>
<feature type="region of interest" description="Disordered" evidence="2">
    <location>
        <begin position="98"/>
        <end position="267"/>
    </location>
</feature>
<gene>
    <name evidence="3" type="primary">ANK2_12</name>
    <name evidence="3" type="ORF">CEXT_196431</name>
</gene>
<organism evidence="3 4">
    <name type="scientific">Caerostris extrusa</name>
    <name type="common">Bark spider</name>
    <name type="synonym">Caerostris bankana</name>
    <dbReference type="NCBI Taxonomy" id="172846"/>
    <lineage>
        <taxon>Eukaryota</taxon>
        <taxon>Metazoa</taxon>
        <taxon>Ecdysozoa</taxon>
        <taxon>Arthropoda</taxon>
        <taxon>Chelicerata</taxon>
        <taxon>Arachnida</taxon>
        <taxon>Araneae</taxon>
        <taxon>Araneomorphae</taxon>
        <taxon>Entelegynae</taxon>
        <taxon>Araneoidea</taxon>
        <taxon>Araneidae</taxon>
        <taxon>Caerostris</taxon>
    </lineage>
</organism>
<comment type="caution">
    <text evidence="3">The sequence shown here is derived from an EMBL/GenBank/DDBJ whole genome shotgun (WGS) entry which is preliminary data.</text>
</comment>
<evidence type="ECO:0000256" key="2">
    <source>
        <dbReference type="SAM" id="MobiDB-lite"/>
    </source>
</evidence>
<dbReference type="EMBL" id="BPLR01002017">
    <property type="protein sequence ID" value="GIX69111.1"/>
    <property type="molecule type" value="Genomic_DNA"/>
</dbReference>
<name>A0AAV4MAM2_CAEEX</name>
<proteinExistence type="predicted"/>
<sequence length="675" mass="76378">METIVTTEEDLNELKNVADNNEVDMNTADEKMLLLIVSEDVADNNEVEVNTEDEKMSQLIAPEDVVNNNEVDMNVADEKMPQFIMPEDVSGNNEIDMNIEDQKLPQFIVPEDVPDDDEESSSEAETKFHTDDSDEIQPEPDITELLLLSEERRKDISALDDDDQRESNFVVSEDAPIETQQNKAQSPCNDEVLQSDTLKDGARSKQPSNKDKENKFTESIENEDNHQVDQLSSVEKLEKLPLKTEPEERQPSPEQLKTISNVNNLSSPNFKEHAQETLRRDISSQTLLVRGETDFYKHTKVNPFETEDTNAVDPDSTEIHRSISVQTVNAPLLLDVPSRSRRGSLISSSKAKIPKVLYLCRQMILEEETTESRRRMKKKMTSPIRKDEAGEIKTQDSSTKTSPERHNPSAVFYQANSSEKTVKVTKKEKENKMQNRSALFYTTTTMPQQEKSCRKPKPIITRSESLEISKKQNSGIKPTRRSSIRDRSLESEKAIAIANSAFRKLNANGELTVFNSSIPGMSSQQNASSFHFDNSQKLSCQRRGRISEFGKARFFVGALRIWKQPHSHAQTETHFHQPKEKRENTTATNTTSEKNDKKSVSSGMPNKIGIPKDITTKKEVPKRRKSIAGSTTSTIPALQVSSKVLSNKNTEKSIKAEGLKERRSYEITTKKRSQS</sequence>
<feature type="region of interest" description="Disordered" evidence="2">
    <location>
        <begin position="370"/>
        <end position="407"/>
    </location>
</feature>
<feature type="compositionally biased region" description="Basic and acidic residues" evidence="2">
    <location>
        <begin position="569"/>
        <end position="584"/>
    </location>
</feature>
<feature type="compositionally biased region" description="Basic and acidic residues" evidence="2">
    <location>
        <begin position="384"/>
        <end position="394"/>
    </location>
</feature>
<feature type="compositionally biased region" description="Basic and acidic residues" evidence="2">
    <location>
        <begin position="197"/>
        <end position="227"/>
    </location>
</feature>
<feature type="region of interest" description="Disordered" evidence="2">
    <location>
        <begin position="567"/>
        <end position="657"/>
    </location>
</feature>
<feature type="compositionally biased region" description="Polar residues" evidence="2">
    <location>
        <begin position="252"/>
        <end position="267"/>
    </location>
</feature>
<feature type="compositionally biased region" description="Polar residues" evidence="2">
    <location>
        <begin position="628"/>
        <end position="648"/>
    </location>
</feature>